<name>A0A2B8BDA1_9PROT</name>
<evidence type="ECO:0000313" key="3">
    <source>
        <dbReference type="Proteomes" id="UP000225379"/>
    </source>
</evidence>
<keyword evidence="1" id="KW-0472">Membrane</keyword>
<organism evidence="2 3">
    <name type="scientific">Azospirillum palustre</name>
    <dbReference type="NCBI Taxonomy" id="2044885"/>
    <lineage>
        <taxon>Bacteria</taxon>
        <taxon>Pseudomonadati</taxon>
        <taxon>Pseudomonadota</taxon>
        <taxon>Alphaproteobacteria</taxon>
        <taxon>Rhodospirillales</taxon>
        <taxon>Azospirillaceae</taxon>
        <taxon>Azospirillum</taxon>
    </lineage>
</organism>
<dbReference type="EMBL" id="PDKW01000042">
    <property type="protein sequence ID" value="PGH55518.1"/>
    <property type="molecule type" value="Genomic_DNA"/>
</dbReference>
<comment type="caution">
    <text evidence="2">The sequence shown here is derived from an EMBL/GenBank/DDBJ whole genome shotgun (WGS) entry which is preliminary data.</text>
</comment>
<proteinExistence type="predicted"/>
<keyword evidence="1" id="KW-1133">Transmembrane helix</keyword>
<accession>A0A2B8BDA1</accession>
<sequence>MSRSISLCAAAGDTLSTLSCKLQSAGCSIVRGVLDLLMLPSGYQRLLGWLASHLLSIAGQLGNNASDLIPAYPTASTAFPAIVACAVLVALAPRMPTAANSAISLPGRMAGMR</sequence>
<protein>
    <submittedName>
        <fullName evidence="2">Uncharacterized protein</fullName>
    </submittedName>
</protein>
<feature type="transmembrane region" description="Helical" evidence="1">
    <location>
        <begin position="69"/>
        <end position="91"/>
    </location>
</feature>
<dbReference type="RefSeq" id="WP_098738233.1">
    <property type="nucleotide sequence ID" value="NZ_PDKW01000042.1"/>
</dbReference>
<evidence type="ECO:0000313" key="2">
    <source>
        <dbReference type="EMBL" id="PGH55518.1"/>
    </source>
</evidence>
<gene>
    <name evidence="2" type="ORF">CRT60_19670</name>
</gene>
<keyword evidence="1" id="KW-0812">Transmembrane</keyword>
<dbReference type="AlphaFoldDB" id="A0A2B8BDA1"/>
<dbReference type="OrthoDB" id="346004at2"/>
<dbReference type="Proteomes" id="UP000225379">
    <property type="component" value="Unassembled WGS sequence"/>
</dbReference>
<keyword evidence="3" id="KW-1185">Reference proteome</keyword>
<evidence type="ECO:0000256" key="1">
    <source>
        <dbReference type="SAM" id="Phobius"/>
    </source>
</evidence>
<reference evidence="3" key="1">
    <citation type="submission" date="2017-10" db="EMBL/GenBank/DDBJ databases">
        <authorList>
            <person name="Kravchenko I.K."/>
            <person name="Grouzdev D.S."/>
        </authorList>
    </citation>
    <scope>NUCLEOTIDE SEQUENCE [LARGE SCALE GENOMIC DNA]</scope>
    <source>
        <strain evidence="3">B2</strain>
    </source>
</reference>